<dbReference type="InterPro" id="IPR027806">
    <property type="entry name" value="HARBI1_dom"/>
</dbReference>
<evidence type="ECO:0000313" key="4">
    <source>
        <dbReference type="EMBL" id="KAG8224660.1"/>
    </source>
</evidence>
<feature type="domain" description="DDE Tnp4" evidence="3">
    <location>
        <begin position="2"/>
        <end position="121"/>
    </location>
</feature>
<dbReference type="Pfam" id="PF13359">
    <property type="entry name" value="DDE_Tnp_4"/>
    <property type="match status" value="1"/>
</dbReference>
<name>A0A8K0NU22_LADFU</name>
<dbReference type="OrthoDB" id="1681765at2759"/>
<feature type="non-terminal residue" evidence="4">
    <location>
        <position position="1"/>
    </location>
</feature>
<sequence length="173" mass="19903">MYVDVGAKGRFSDGGIFSSSFIDSRFKDLSYWPEDQALGEGGIPTPFVAVGDAAFPLLYYLMRPYPGKQTNVYKKKLSRARRVVESAFGILASRWRVFWKAFKIPMEKVDKVLLVTCILHNYLMVHRSGNGDYFNEAIDRDVQRCFDDLQTPNITTKRECFAVRDKFMEFSIP</sequence>
<evidence type="ECO:0000259" key="3">
    <source>
        <dbReference type="Pfam" id="PF13359"/>
    </source>
</evidence>
<dbReference type="EMBL" id="KZ308205">
    <property type="protein sequence ID" value="KAG8224660.1"/>
    <property type="molecule type" value="Genomic_DNA"/>
</dbReference>
<dbReference type="Proteomes" id="UP000792457">
    <property type="component" value="Unassembled WGS sequence"/>
</dbReference>
<evidence type="ECO:0000256" key="2">
    <source>
        <dbReference type="ARBA" id="ARBA00022723"/>
    </source>
</evidence>
<comment type="cofactor">
    <cofactor evidence="1">
        <name>a divalent metal cation</name>
        <dbReference type="ChEBI" id="CHEBI:60240"/>
    </cofactor>
</comment>
<dbReference type="GO" id="GO:0046872">
    <property type="term" value="F:metal ion binding"/>
    <property type="evidence" value="ECO:0007669"/>
    <property type="project" value="UniProtKB-KW"/>
</dbReference>
<reference evidence="4" key="2">
    <citation type="submission" date="2017-10" db="EMBL/GenBank/DDBJ databases">
        <title>Ladona fulva Genome sequencing and assembly.</title>
        <authorList>
            <person name="Murali S."/>
            <person name="Richards S."/>
            <person name="Bandaranaike D."/>
            <person name="Bellair M."/>
            <person name="Blankenburg K."/>
            <person name="Chao H."/>
            <person name="Dinh H."/>
            <person name="Doddapaneni H."/>
            <person name="Dugan-Rocha S."/>
            <person name="Elkadiri S."/>
            <person name="Gnanaolivu R."/>
            <person name="Hernandez B."/>
            <person name="Skinner E."/>
            <person name="Javaid M."/>
            <person name="Lee S."/>
            <person name="Li M."/>
            <person name="Ming W."/>
            <person name="Munidasa M."/>
            <person name="Muniz J."/>
            <person name="Nguyen L."/>
            <person name="Hughes D."/>
            <person name="Osuji N."/>
            <person name="Pu L.-L."/>
            <person name="Puazo M."/>
            <person name="Qu C."/>
            <person name="Quiroz J."/>
            <person name="Raj R."/>
            <person name="Weissenberger G."/>
            <person name="Xin Y."/>
            <person name="Zou X."/>
            <person name="Han Y."/>
            <person name="Worley K."/>
            <person name="Muzny D."/>
            <person name="Gibbs R."/>
        </authorList>
    </citation>
    <scope>NUCLEOTIDE SEQUENCE</scope>
    <source>
        <strain evidence="4">Sampled in the wild</strain>
    </source>
</reference>
<keyword evidence="5" id="KW-1185">Reference proteome</keyword>
<gene>
    <name evidence="4" type="ORF">J437_LFUL005162</name>
</gene>
<organism evidence="4 5">
    <name type="scientific">Ladona fulva</name>
    <name type="common">Scarce chaser dragonfly</name>
    <name type="synonym">Libellula fulva</name>
    <dbReference type="NCBI Taxonomy" id="123851"/>
    <lineage>
        <taxon>Eukaryota</taxon>
        <taxon>Metazoa</taxon>
        <taxon>Ecdysozoa</taxon>
        <taxon>Arthropoda</taxon>
        <taxon>Hexapoda</taxon>
        <taxon>Insecta</taxon>
        <taxon>Pterygota</taxon>
        <taxon>Palaeoptera</taxon>
        <taxon>Odonata</taxon>
        <taxon>Epiprocta</taxon>
        <taxon>Anisoptera</taxon>
        <taxon>Libelluloidea</taxon>
        <taxon>Libellulidae</taxon>
        <taxon>Ladona</taxon>
    </lineage>
</organism>
<comment type="caution">
    <text evidence="4">The sequence shown here is derived from an EMBL/GenBank/DDBJ whole genome shotgun (WGS) entry which is preliminary data.</text>
</comment>
<evidence type="ECO:0000256" key="1">
    <source>
        <dbReference type="ARBA" id="ARBA00001968"/>
    </source>
</evidence>
<dbReference type="AlphaFoldDB" id="A0A8K0NU22"/>
<evidence type="ECO:0000313" key="5">
    <source>
        <dbReference type="Proteomes" id="UP000792457"/>
    </source>
</evidence>
<reference evidence="4" key="1">
    <citation type="submission" date="2013-04" db="EMBL/GenBank/DDBJ databases">
        <authorList>
            <person name="Qu J."/>
            <person name="Murali S.C."/>
            <person name="Bandaranaike D."/>
            <person name="Bellair M."/>
            <person name="Blankenburg K."/>
            <person name="Chao H."/>
            <person name="Dinh H."/>
            <person name="Doddapaneni H."/>
            <person name="Downs B."/>
            <person name="Dugan-Rocha S."/>
            <person name="Elkadiri S."/>
            <person name="Gnanaolivu R.D."/>
            <person name="Hernandez B."/>
            <person name="Javaid M."/>
            <person name="Jayaseelan J.C."/>
            <person name="Lee S."/>
            <person name="Li M."/>
            <person name="Ming W."/>
            <person name="Munidasa M."/>
            <person name="Muniz J."/>
            <person name="Nguyen L."/>
            <person name="Ongeri F."/>
            <person name="Osuji N."/>
            <person name="Pu L.-L."/>
            <person name="Puazo M."/>
            <person name="Qu C."/>
            <person name="Quiroz J."/>
            <person name="Raj R."/>
            <person name="Weissenberger G."/>
            <person name="Xin Y."/>
            <person name="Zou X."/>
            <person name="Han Y."/>
            <person name="Richards S."/>
            <person name="Worley K."/>
            <person name="Muzny D."/>
            <person name="Gibbs R."/>
        </authorList>
    </citation>
    <scope>NUCLEOTIDE SEQUENCE</scope>
    <source>
        <strain evidence="4">Sampled in the wild</strain>
    </source>
</reference>
<accession>A0A8K0NU22</accession>
<proteinExistence type="predicted"/>
<protein>
    <recommendedName>
        <fullName evidence="3">DDE Tnp4 domain-containing protein</fullName>
    </recommendedName>
</protein>
<keyword evidence="2" id="KW-0479">Metal-binding</keyword>